<evidence type="ECO:0000313" key="1">
    <source>
        <dbReference type="EMBL" id="CCE55866.1"/>
    </source>
</evidence>
<dbReference type="Proteomes" id="UP000004840">
    <property type="component" value="Unassembled WGS sequence"/>
</dbReference>
<reference evidence="1 2" key="1">
    <citation type="journal article" date="2012" name="J. Bacteriol.">
        <title>Genome Sequence of Corynebacterium casei UCMA 3821, Isolated from a Smear-Ripened Cheese.</title>
        <authorList>
            <person name="Monnet C."/>
            <person name="Loux V."/>
            <person name="Bento P."/>
            <person name="Gibrat J.F."/>
            <person name="Straub C."/>
            <person name="Bonnarme P."/>
            <person name="Landaud S."/>
            <person name="Irlinger F."/>
        </authorList>
    </citation>
    <scope>NUCLEOTIDE SEQUENCE [LARGE SCALE GENOMIC DNA]</scope>
    <source>
        <strain evidence="1 2">UCMA 3821</strain>
    </source>
</reference>
<dbReference type="RefSeq" id="WP_006823310.1">
    <property type="nucleotide sequence ID" value="NZ_CAFW01000088.1"/>
</dbReference>
<gene>
    <name evidence="1" type="ORF">CCAS_11955</name>
</gene>
<evidence type="ECO:0000313" key="2">
    <source>
        <dbReference type="Proteomes" id="UP000004840"/>
    </source>
</evidence>
<dbReference type="EMBL" id="CAFW01000088">
    <property type="protein sequence ID" value="CCE55866.1"/>
    <property type="molecule type" value="Genomic_DNA"/>
</dbReference>
<organism evidence="1 2">
    <name type="scientific">Corynebacterium casei UCMA 3821</name>
    <dbReference type="NCBI Taxonomy" id="1110505"/>
    <lineage>
        <taxon>Bacteria</taxon>
        <taxon>Bacillati</taxon>
        <taxon>Actinomycetota</taxon>
        <taxon>Actinomycetes</taxon>
        <taxon>Mycobacteriales</taxon>
        <taxon>Corynebacteriaceae</taxon>
        <taxon>Corynebacterium</taxon>
    </lineage>
</organism>
<protein>
    <submittedName>
        <fullName evidence="1">Uncharacterized protein</fullName>
    </submittedName>
</protein>
<name>G7I0A1_9CORY</name>
<sequence length="328" mass="38176">MRFIEFPEPYTPTALLYGTHGGEKVDLLRVVAQFSEDTLEQIEEALEILSPLVLESRRAYMHAAAIEMVELTDVAKQEILDGEMPRMGHRSQATLHHRVTLTLVAFCSLQAFEQEETLKKIERENGVDSREWTRAKAIYHYLFDENLGYRILAKLRNILHHESMQVVNAKNSSWMEGPEKKNLLEFRINRQLMMKSRHVNKKLKSNLSSLPEDPRVEELIYQSLQGLTMASYELKPLMNKKYDWARDVLFELESNFVGCKGYRMLAETFPEKPEGNEIEWPQFQIIPPEILRESVGPRPVLRSKRFQSIPQFDPRNFAREIQNISSGP</sequence>
<dbReference type="AlphaFoldDB" id="G7I0A1"/>
<comment type="caution">
    <text evidence="1">The sequence shown here is derived from an EMBL/GenBank/DDBJ whole genome shotgun (WGS) entry which is preliminary data.</text>
</comment>
<accession>G7I0A1</accession>
<proteinExistence type="predicted"/>